<dbReference type="PANTHER" id="PTHR24305:SF232">
    <property type="entry name" value="P450, PUTATIVE (EUROFUNG)-RELATED"/>
    <property type="match status" value="1"/>
</dbReference>
<keyword evidence="4" id="KW-0479">Metal-binding</keyword>
<evidence type="ECO:0000256" key="5">
    <source>
        <dbReference type="ARBA" id="ARBA00023004"/>
    </source>
</evidence>
<evidence type="ECO:0000256" key="1">
    <source>
        <dbReference type="ARBA" id="ARBA00001971"/>
    </source>
</evidence>
<keyword evidence="5" id="KW-0408">Iron</keyword>
<organism evidence="6 7">
    <name type="scientific">Conoideocrella luteorostrata</name>
    <dbReference type="NCBI Taxonomy" id="1105319"/>
    <lineage>
        <taxon>Eukaryota</taxon>
        <taxon>Fungi</taxon>
        <taxon>Dikarya</taxon>
        <taxon>Ascomycota</taxon>
        <taxon>Pezizomycotina</taxon>
        <taxon>Sordariomycetes</taxon>
        <taxon>Hypocreomycetidae</taxon>
        <taxon>Hypocreales</taxon>
        <taxon>Clavicipitaceae</taxon>
        <taxon>Conoideocrella</taxon>
    </lineage>
</organism>
<accession>A0AAJ0FYT6</accession>
<gene>
    <name evidence="6" type="ORF">QQS21_005638</name>
</gene>
<dbReference type="Proteomes" id="UP001251528">
    <property type="component" value="Unassembled WGS sequence"/>
</dbReference>
<keyword evidence="7" id="KW-1185">Reference proteome</keyword>
<dbReference type="SUPFAM" id="SSF48264">
    <property type="entry name" value="Cytochrome P450"/>
    <property type="match status" value="1"/>
</dbReference>
<protein>
    <recommendedName>
        <fullName evidence="8">Cytochrome P450</fullName>
    </recommendedName>
</protein>
<dbReference type="Pfam" id="PF00067">
    <property type="entry name" value="p450"/>
    <property type="match status" value="1"/>
</dbReference>
<dbReference type="InterPro" id="IPR050121">
    <property type="entry name" value="Cytochrome_P450_monoxygenase"/>
</dbReference>
<dbReference type="EMBL" id="JASWJB010000096">
    <property type="protein sequence ID" value="KAK2598896.1"/>
    <property type="molecule type" value="Genomic_DNA"/>
</dbReference>
<evidence type="ECO:0000256" key="2">
    <source>
        <dbReference type="ARBA" id="ARBA00010617"/>
    </source>
</evidence>
<evidence type="ECO:0000313" key="6">
    <source>
        <dbReference type="EMBL" id="KAK2598896.1"/>
    </source>
</evidence>
<dbReference type="GO" id="GO:0016705">
    <property type="term" value="F:oxidoreductase activity, acting on paired donors, with incorporation or reduction of molecular oxygen"/>
    <property type="evidence" value="ECO:0007669"/>
    <property type="project" value="InterPro"/>
</dbReference>
<comment type="cofactor">
    <cofactor evidence="1">
        <name>heme</name>
        <dbReference type="ChEBI" id="CHEBI:30413"/>
    </cofactor>
</comment>
<evidence type="ECO:0000313" key="7">
    <source>
        <dbReference type="Proteomes" id="UP001251528"/>
    </source>
</evidence>
<name>A0AAJ0FYT6_9HYPO</name>
<evidence type="ECO:0008006" key="8">
    <source>
        <dbReference type="Google" id="ProtNLM"/>
    </source>
</evidence>
<comment type="caution">
    <text evidence="6">The sequence shown here is derived from an EMBL/GenBank/DDBJ whole genome shotgun (WGS) entry which is preliminary data.</text>
</comment>
<evidence type="ECO:0000256" key="3">
    <source>
        <dbReference type="ARBA" id="ARBA00022617"/>
    </source>
</evidence>
<dbReference type="InterPro" id="IPR001128">
    <property type="entry name" value="Cyt_P450"/>
</dbReference>
<dbReference type="PANTHER" id="PTHR24305">
    <property type="entry name" value="CYTOCHROME P450"/>
    <property type="match status" value="1"/>
</dbReference>
<sequence length="235" mass="26136">MGFLYTTIAVSGLRFHLDDCIKLFISKTNEIIGIKASAPVDLAAWLHYYAFDSLGAVNFSQMLGFMESGTDVDGIYHLEHDQMMYFAVRGQITAIERLWAKVKALATGASKENPLFIFALEQVQKREVNPTESADMLNLFLDLHKSVPEKFTIRDVIAADYINVLTPHDVVAITLRAVVYYFAKNPVMQEKLQQEIDDVEIAGKLSSPAKLTGNTPLSYVYASTSSIPLLSPLLP</sequence>
<dbReference type="Gene3D" id="1.10.630.10">
    <property type="entry name" value="Cytochrome P450"/>
    <property type="match status" value="1"/>
</dbReference>
<evidence type="ECO:0000256" key="4">
    <source>
        <dbReference type="ARBA" id="ARBA00022723"/>
    </source>
</evidence>
<keyword evidence="3" id="KW-0349">Heme</keyword>
<dbReference type="GO" id="GO:0020037">
    <property type="term" value="F:heme binding"/>
    <property type="evidence" value="ECO:0007669"/>
    <property type="project" value="InterPro"/>
</dbReference>
<dbReference type="GO" id="GO:0005506">
    <property type="term" value="F:iron ion binding"/>
    <property type="evidence" value="ECO:0007669"/>
    <property type="project" value="InterPro"/>
</dbReference>
<dbReference type="AlphaFoldDB" id="A0AAJ0FYT6"/>
<comment type="similarity">
    <text evidence="2">Belongs to the cytochrome P450 family.</text>
</comment>
<reference evidence="6" key="1">
    <citation type="submission" date="2023-06" db="EMBL/GenBank/DDBJ databases">
        <title>Conoideocrella luteorostrata (Hypocreales: Clavicipitaceae), a potential biocontrol fungus for elongate hemlock scale in United States Christmas tree production areas.</title>
        <authorList>
            <person name="Barrett H."/>
            <person name="Lovett B."/>
            <person name="Macias A.M."/>
            <person name="Stajich J.E."/>
            <person name="Kasson M.T."/>
        </authorList>
    </citation>
    <scope>NUCLEOTIDE SEQUENCE</scope>
    <source>
        <strain evidence="6">ARSEF 14590</strain>
    </source>
</reference>
<dbReference type="GO" id="GO:0004497">
    <property type="term" value="F:monooxygenase activity"/>
    <property type="evidence" value="ECO:0007669"/>
    <property type="project" value="InterPro"/>
</dbReference>
<dbReference type="InterPro" id="IPR036396">
    <property type="entry name" value="Cyt_P450_sf"/>
</dbReference>
<proteinExistence type="inferred from homology"/>